<dbReference type="PROSITE" id="PS01359">
    <property type="entry name" value="ZF_PHD_1"/>
    <property type="match status" value="1"/>
</dbReference>
<evidence type="ECO:0000256" key="5">
    <source>
        <dbReference type="ARBA" id="ARBA00023242"/>
    </source>
</evidence>
<evidence type="ECO:0000256" key="6">
    <source>
        <dbReference type="PROSITE-ProRule" id="PRU00146"/>
    </source>
</evidence>
<dbReference type="InterPro" id="IPR001965">
    <property type="entry name" value="Znf_PHD"/>
</dbReference>
<feature type="domain" description="PHD-type" evidence="9">
    <location>
        <begin position="77"/>
        <end position="127"/>
    </location>
</feature>
<dbReference type="InterPro" id="IPR037869">
    <property type="entry name" value="Spp1/CFP1"/>
</dbReference>
<evidence type="ECO:0000259" key="9">
    <source>
        <dbReference type="PROSITE" id="PS50016"/>
    </source>
</evidence>
<dbReference type="eggNOG" id="KOG1632">
    <property type="taxonomic scope" value="Eukaryota"/>
</dbReference>
<evidence type="ECO:0000256" key="1">
    <source>
        <dbReference type="ARBA" id="ARBA00004123"/>
    </source>
</evidence>
<dbReference type="AlphaFoldDB" id="B9W7A6"/>
<dbReference type="HOGENOM" id="CLU_045707_0_0_1"/>
<evidence type="ECO:0000313" key="10">
    <source>
        <dbReference type="CGD" id="CAL0000164918"/>
    </source>
</evidence>
<keyword evidence="4" id="KW-0862">Zinc</keyword>
<keyword evidence="5" id="KW-0539">Nucleus</keyword>
<organism evidence="11 12">
    <name type="scientific">Candida dubliniensis (strain CD36 / ATCC MYA-646 / CBS 7987 / NCPF 3949 / NRRL Y-17841)</name>
    <name type="common">Yeast</name>
    <dbReference type="NCBI Taxonomy" id="573826"/>
    <lineage>
        <taxon>Eukaryota</taxon>
        <taxon>Fungi</taxon>
        <taxon>Dikarya</taxon>
        <taxon>Ascomycota</taxon>
        <taxon>Saccharomycotina</taxon>
        <taxon>Pichiomycetes</taxon>
        <taxon>Debaryomycetaceae</taxon>
        <taxon>Candida/Lodderomyces clade</taxon>
        <taxon>Candida</taxon>
    </lineage>
</organism>
<dbReference type="GO" id="GO:0045893">
    <property type="term" value="P:positive regulation of DNA-templated transcription"/>
    <property type="evidence" value="ECO:0007669"/>
    <property type="project" value="TreeGrafter"/>
</dbReference>
<evidence type="ECO:0000256" key="7">
    <source>
        <dbReference type="SAM" id="Coils"/>
    </source>
</evidence>
<dbReference type="InterPro" id="IPR013083">
    <property type="entry name" value="Znf_RING/FYVE/PHD"/>
</dbReference>
<dbReference type="GO" id="GO:0048188">
    <property type="term" value="C:Set1C/COMPASS complex"/>
    <property type="evidence" value="ECO:0007669"/>
    <property type="project" value="InterPro"/>
</dbReference>
<dbReference type="InterPro" id="IPR019787">
    <property type="entry name" value="Znf_PHD-finger"/>
</dbReference>
<evidence type="ECO:0000256" key="3">
    <source>
        <dbReference type="ARBA" id="ARBA00022771"/>
    </source>
</evidence>
<dbReference type="GO" id="GO:0008168">
    <property type="term" value="F:methyltransferase activity"/>
    <property type="evidence" value="ECO:0007669"/>
    <property type="project" value="UniProtKB-KW"/>
</dbReference>
<dbReference type="InterPro" id="IPR011011">
    <property type="entry name" value="Znf_FYVE_PHD"/>
</dbReference>
<dbReference type="RefSeq" id="XP_002416977.1">
    <property type="nucleotide sequence ID" value="XM_002416932.1"/>
</dbReference>
<dbReference type="PROSITE" id="PS50016">
    <property type="entry name" value="ZF_PHD_2"/>
    <property type="match status" value="1"/>
</dbReference>
<gene>
    <name evidence="10" type="ordered locus">Cd36_03050</name>
    <name evidence="11" type="ORF">CD36_03050</name>
</gene>
<dbReference type="EMBL" id="FM992688">
    <property type="protein sequence ID" value="CAX44565.1"/>
    <property type="molecule type" value="Genomic_DNA"/>
</dbReference>
<dbReference type="InterPro" id="IPR019786">
    <property type="entry name" value="Zinc_finger_PHD-type_CS"/>
</dbReference>
<dbReference type="PANTHER" id="PTHR46174">
    <property type="entry name" value="CXXC-TYPE ZINC FINGER PROTEIN 1"/>
    <property type="match status" value="1"/>
</dbReference>
<evidence type="ECO:0000313" key="11">
    <source>
        <dbReference type="EMBL" id="CAX44565.1"/>
    </source>
</evidence>
<feature type="compositionally biased region" description="Basic and acidic residues" evidence="8">
    <location>
        <begin position="9"/>
        <end position="24"/>
    </location>
</feature>
<comment type="subcellular location">
    <subcellularLocation>
        <location evidence="1">Nucleus</location>
    </subcellularLocation>
</comment>
<feature type="region of interest" description="Disordered" evidence="8">
    <location>
        <begin position="1"/>
        <end position="56"/>
    </location>
</feature>
<proteinExistence type="predicted"/>
<reference evidence="11 12" key="1">
    <citation type="journal article" date="2009" name="Genome Res.">
        <title>Comparative genomics of the fungal pathogens Candida dubliniensis and Candida albicans.</title>
        <authorList>
            <person name="Jackson A.P."/>
            <person name="Gamble J.A."/>
            <person name="Yeomans T."/>
            <person name="Moran G.P."/>
            <person name="Saunders D."/>
            <person name="Harris D."/>
            <person name="Aslett M."/>
            <person name="Barrell J.F."/>
            <person name="Butler G."/>
            <person name="Citiulo F."/>
            <person name="Coleman D.C."/>
            <person name="de Groot P.W.J."/>
            <person name="Goodwin T.J."/>
            <person name="Quail M.A."/>
            <person name="McQuillan J."/>
            <person name="Munro C.A."/>
            <person name="Pain A."/>
            <person name="Poulter R.T."/>
            <person name="Rajandream M.A."/>
            <person name="Renauld H."/>
            <person name="Spiering M.J."/>
            <person name="Tivey A."/>
            <person name="Gow N.A.R."/>
            <person name="Barrell B."/>
            <person name="Sullivan D.J."/>
            <person name="Berriman M."/>
        </authorList>
    </citation>
    <scope>NUCLEOTIDE SEQUENCE [LARGE SCALE GENOMIC DNA]</scope>
    <source>
        <strain evidence="12">CD36 / ATCC MYA-646 / CBS 7987 / NCPF 3949 / NRRL Y-17841</strain>
    </source>
</reference>
<evidence type="ECO:0000256" key="2">
    <source>
        <dbReference type="ARBA" id="ARBA00022723"/>
    </source>
</evidence>
<keyword evidence="2" id="KW-0479">Metal-binding</keyword>
<evidence type="ECO:0000313" key="12">
    <source>
        <dbReference type="Proteomes" id="UP000002605"/>
    </source>
</evidence>
<keyword evidence="3 6" id="KW-0863">Zinc-finger</keyword>
<dbReference type="SMART" id="SM00249">
    <property type="entry name" value="PHD"/>
    <property type="match status" value="1"/>
</dbReference>
<dbReference type="VEuPathDB" id="FungiDB:CD36_03050"/>
<dbReference type="Proteomes" id="UP000002605">
    <property type="component" value="Chromosome 1"/>
</dbReference>
<dbReference type="GO" id="GO:0032259">
    <property type="term" value="P:methylation"/>
    <property type="evidence" value="ECO:0007669"/>
    <property type="project" value="UniProtKB-KW"/>
</dbReference>
<evidence type="ECO:0000256" key="8">
    <source>
        <dbReference type="SAM" id="MobiDB-lite"/>
    </source>
</evidence>
<dbReference type="SUPFAM" id="SSF57903">
    <property type="entry name" value="FYVE/PHD zinc finger"/>
    <property type="match status" value="1"/>
</dbReference>
<accession>B9W7A6</accession>
<dbReference type="OrthoDB" id="436852at2759"/>
<dbReference type="GO" id="GO:0008270">
    <property type="term" value="F:zinc ion binding"/>
    <property type="evidence" value="ECO:0007669"/>
    <property type="project" value="UniProtKB-KW"/>
</dbReference>
<keyword evidence="12" id="KW-1185">Reference proteome</keyword>
<feature type="coiled-coil region" evidence="7">
    <location>
        <begin position="372"/>
        <end position="399"/>
    </location>
</feature>
<feature type="coiled-coil region" evidence="7">
    <location>
        <begin position="243"/>
        <end position="273"/>
    </location>
</feature>
<dbReference type="PANTHER" id="PTHR46174:SF1">
    <property type="entry name" value="CXXC-TYPE ZINC FINGER PROTEIN 1"/>
    <property type="match status" value="1"/>
</dbReference>
<sequence length="407" mass="47192">MDLNTTQYDKSKEEVSDNSMDIKSHLKRNKPSPAIPSKRVKHDTGSSPSTTEESNEEIARQYKKFMNAPKYDLNSEELFCVCRRPDLGEMMVACDGCEEWFHFKCMKINEKYSNLIAKYFCKFCEWKGEGNTQWKRKCRITSCYQPIAERSKYCSKEHGLEFMKSSLLESTINSTDGPSLQKLDARVIKDVLDYVSGNFDKLQKMGSSFPELEVVKNYKNDDSALDEFPETVKTDLQKVHAKLSTLSEQIGKQEQALKALVNTKENIKHLNDKLTNIVYEDSVSDKQTSKKKKGARGKKKIDICFCDKGEQLIVQSVTDSGTIFDDLLKVIKCRVFENDECKEEDLDWFMNDLCIKDKKKCVRHSGWWNLYYDEAVRNLEQLQSKLEETMEQKEMILKNYSISVYES</sequence>
<dbReference type="Gene3D" id="3.30.40.10">
    <property type="entry name" value="Zinc/RING finger domain, C3HC4 (zinc finger)"/>
    <property type="match status" value="1"/>
</dbReference>
<dbReference type="GeneID" id="8044513"/>
<dbReference type="Pfam" id="PF00628">
    <property type="entry name" value="PHD"/>
    <property type="match status" value="1"/>
</dbReference>
<keyword evidence="7" id="KW-0175">Coiled coil</keyword>
<name>B9W7A6_CANDC</name>
<dbReference type="KEGG" id="cdu:CD36_03050"/>
<evidence type="ECO:0000256" key="4">
    <source>
        <dbReference type="ARBA" id="ARBA00022833"/>
    </source>
</evidence>
<dbReference type="CGD" id="CAL0000164918">
    <property type="gene designation" value="Cd36_03050"/>
</dbReference>
<protein>
    <submittedName>
        <fullName evidence="11">Histone-methyltransferase COMPASS (Complex proteins associated with SET1) component SPP1 homologue, putative</fullName>
    </submittedName>
</protein>